<dbReference type="InterPro" id="IPR011706">
    <property type="entry name" value="Cu-oxidase_C"/>
</dbReference>
<dbReference type="Proteomes" id="UP000504604">
    <property type="component" value="Linkage group LG2"/>
</dbReference>
<evidence type="ECO:0000313" key="18">
    <source>
        <dbReference type="Proteomes" id="UP000504604"/>
    </source>
</evidence>
<dbReference type="InParanoid" id="A0A6I9UHY0"/>
<protein>
    <recommendedName>
        <fullName evidence="4 13">Laccase</fullName>
        <ecNumber evidence="4 13">1.10.3.2</ecNumber>
    </recommendedName>
    <alternativeName>
        <fullName evidence="13">Benzenediol:oxygen oxidoreductase</fullName>
    </alternativeName>
    <alternativeName>
        <fullName evidence="13">Diphenol oxidase</fullName>
    </alternativeName>
    <alternativeName>
        <fullName evidence="13">Urishiol oxidase</fullName>
    </alternativeName>
</protein>
<dbReference type="CDD" id="cd13849">
    <property type="entry name" value="CuRO_1_LCC_plant"/>
    <property type="match status" value="1"/>
</dbReference>
<keyword evidence="6 13" id="KW-0964">Secreted</keyword>
<evidence type="ECO:0000256" key="11">
    <source>
        <dbReference type="ARBA" id="ARBA00023180"/>
    </source>
</evidence>
<evidence type="ECO:0000256" key="8">
    <source>
        <dbReference type="ARBA" id="ARBA00022737"/>
    </source>
</evidence>
<dbReference type="InterPro" id="IPR001117">
    <property type="entry name" value="Cu-oxidase_2nd"/>
</dbReference>
<comment type="catalytic activity">
    <reaction evidence="1 13">
        <text>4 hydroquinone + O2 = 4 benzosemiquinone + 2 H2O</text>
        <dbReference type="Rhea" id="RHEA:11276"/>
        <dbReference type="ChEBI" id="CHEBI:15377"/>
        <dbReference type="ChEBI" id="CHEBI:15379"/>
        <dbReference type="ChEBI" id="CHEBI:17594"/>
        <dbReference type="ChEBI" id="CHEBI:17977"/>
        <dbReference type="EC" id="1.10.3.2"/>
    </reaction>
</comment>
<name>A0A6I9UHY0_SESIN</name>
<evidence type="ECO:0000256" key="7">
    <source>
        <dbReference type="ARBA" id="ARBA00022723"/>
    </source>
</evidence>
<comment type="similarity">
    <text evidence="3 13">Belongs to the multicopper oxidase family.</text>
</comment>
<dbReference type="PANTHER" id="PTHR11709">
    <property type="entry name" value="MULTI-COPPER OXIDASE"/>
    <property type="match status" value="1"/>
</dbReference>
<keyword evidence="5 13" id="KW-0052">Apoplast</keyword>
<evidence type="ECO:0000256" key="3">
    <source>
        <dbReference type="ARBA" id="ARBA00010609"/>
    </source>
</evidence>
<keyword evidence="9 13" id="KW-0560">Oxidoreductase</keyword>
<evidence type="ECO:0000256" key="10">
    <source>
        <dbReference type="ARBA" id="ARBA00023008"/>
    </source>
</evidence>
<evidence type="ECO:0000256" key="9">
    <source>
        <dbReference type="ARBA" id="ARBA00023002"/>
    </source>
</evidence>
<evidence type="ECO:0000256" key="6">
    <source>
        <dbReference type="ARBA" id="ARBA00022525"/>
    </source>
</evidence>
<dbReference type="CDD" id="cd13897">
    <property type="entry name" value="CuRO_3_LCC_plant"/>
    <property type="match status" value="1"/>
</dbReference>
<evidence type="ECO:0000256" key="12">
    <source>
        <dbReference type="ARBA" id="ARBA00023185"/>
    </source>
</evidence>
<evidence type="ECO:0000259" key="15">
    <source>
        <dbReference type="Pfam" id="PF00394"/>
    </source>
</evidence>
<sequence length="572" mass="64716">MSFIMTLFLIRYIHIISLILILANSFCLQAELRRFRFVVKEASYKRLCEEKRILTVNGKFPGPTLKVHRGETIVVDVFNRGKYNITIHWHGVRQPRNPWTDGPEYITQCPIQPGSSFSQKVIFSKEEGTLWWHAHSGWFRTTVHGAIIIYPKPGAPYPFTNPHADVPIILGEWWKEDIVKIRQDFLESGGQPRDSDAYTINGQPGDLYPCSKQSMLKLEVKHGQTYLLRIINAALNEILFFGVAKHSLTVVGADACYTKPFTTPYIAIAPGQTMDCLLNADQQPDRYYMAARAYLSGAGVDFDHTTTTAMVHYADPYWPSPSPDMPKLPDFNDTSAALNCSYSIRSLNSQWHSVLVPKVITERIFTTISVNTLPCPANETCEGPDGRRLAASLNNISFVTPHIDVLEAYFYQISGVFGQRFPSFPPTVFNYTADGLPVELQIPRKGTQARVLRFNSNIEMVFQGTNLVAGIDHPMHLHGFSFYVVGWGFGNFDAQKDPLNYNLDDPQLRNTIIVPKNGWAAIRFKADNPGVWFMHCHFERHMTWGMETVFIVRSGRGPTQRVLPPPPDMPPC</sequence>
<accession>A0A6I9UHY0</accession>
<evidence type="ECO:0000313" key="19">
    <source>
        <dbReference type="RefSeq" id="XP_011098284.1"/>
    </source>
</evidence>
<keyword evidence="18" id="KW-1185">Reference proteome</keyword>
<evidence type="ECO:0000256" key="5">
    <source>
        <dbReference type="ARBA" id="ARBA00022523"/>
    </source>
</evidence>
<dbReference type="PROSITE" id="PS00080">
    <property type="entry name" value="MULTICOPPER_OXIDASE2"/>
    <property type="match status" value="1"/>
</dbReference>
<dbReference type="InterPro" id="IPR017761">
    <property type="entry name" value="Laccase"/>
</dbReference>
<dbReference type="InterPro" id="IPR034289">
    <property type="entry name" value="CuRO_3_LCC"/>
</dbReference>
<reference evidence="19" key="1">
    <citation type="submission" date="2025-08" db="UniProtKB">
        <authorList>
            <consortium name="RefSeq"/>
        </authorList>
    </citation>
    <scope>IDENTIFICATION</scope>
</reference>
<keyword evidence="8 13" id="KW-0677">Repeat</keyword>
<dbReference type="GO" id="GO:0048046">
    <property type="term" value="C:apoplast"/>
    <property type="evidence" value="ECO:0007669"/>
    <property type="project" value="UniProtKB-SubCell"/>
</dbReference>
<dbReference type="SUPFAM" id="SSF49503">
    <property type="entry name" value="Cupredoxins"/>
    <property type="match status" value="3"/>
</dbReference>
<dbReference type="InterPro" id="IPR033138">
    <property type="entry name" value="Cu_oxidase_CS"/>
</dbReference>
<dbReference type="InterPro" id="IPR034285">
    <property type="entry name" value="CuRO_2_LCC"/>
</dbReference>
<keyword evidence="10 13" id="KW-0186">Copper</keyword>
<dbReference type="InterPro" id="IPR011707">
    <property type="entry name" value="Cu-oxidase-like_N"/>
</dbReference>
<feature type="transmembrane region" description="Helical" evidence="14">
    <location>
        <begin position="12"/>
        <end position="30"/>
    </location>
</feature>
<gene>
    <name evidence="19" type="primary">LOC105176975</name>
</gene>
<comment type="cofactor">
    <cofactor evidence="13">
        <name>Cu cation</name>
        <dbReference type="ChEBI" id="CHEBI:23378"/>
    </cofactor>
    <text evidence="13">Binds 4 Cu cations per monomer.</text>
</comment>
<dbReference type="InterPro" id="IPR034288">
    <property type="entry name" value="CuRO_1_LCC"/>
</dbReference>
<keyword evidence="7 13" id="KW-0479">Metal-binding</keyword>
<dbReference type="GO" id="GO:0005507">
    <property type="term" value="F:copper ion binding"/>
    <property type="evidence" value="ECO:0007669"/>
    <property type="project" value="InterPro"/>
</dbReference>
<evidence type="ECO:0000259" key="17">
    <source>
        <dbReference type="Pfam" id="PF07732"/>
    </source>
</evidence>
<dbReference type="Pfam" id="PF00394">
    <property type="entry name" value="Cu-oxidase"/>
    <property type="match status" value="1"/>
</dbReference>
<dbReference type="PROSITE" id="PS00079">
    <property type="entry name" value="MULTICOPPER_OXIDASE1"/>
    <property type="match status" value="1"/>
</dbReference>
<feature type="domain" description="Plastocyanin-like" evidence="16">
    <location>
        <begin position="422"/>
        <end position="554"/>
    </location>
</feature>
<dbReference type="GO" id="GO:0052716">
    <property type="term" value="F:hydroquinone:oxygen oxidoreductase activity"/>
    <property type="evidence" value="ECO:0007669"/>
    <property type="project" value="UniProtKB-EC"/>
</dbReference>
<evidence type="ECO:0000256" key="14">
    <source>
        <dbReference type="SAM" id="Phobius"/>
    </source>
</evidence>
<dbReference type="CDD" id="cd13875">
    <property type="entry name" value="CuRO_2_LCC_plant"/>
    <property type="match status" value="1"/>
</dbReference>
<dbReference type="InterPro" id="IPR045087">
    <property type="entry name" value="Cu-oxidase_fam"/>
</dbReference>
<comment type="subcellular location">
    <subcellularLocation>
        <location evidence="2 13">Secreted</location>
        <location evidence="2 13">Extracellular space</location>
        <location evidence="2 13">Apoplast</location>
    </subcellularLocation>
</comment>
<dbReference type="FunFam" id="2.60.40.420:FF:000049">
    <property type="entry name" value="Laccase"/>
    <property type="match status" value="1"/>
</dbReference>
<comment type="function">
    <text evidence="13">Lignin degradation and detoxification of lignin-derived products.</text>
</comment>
<evidence type="ECO:0000256" key="2">
    <source>
        <dbReference type="ARBA" id="ARBA00004271"/>
    </source>
</evidence>
<dbReference type="RefSeq" id="XP_011098284.1">
    <property type="nucleotide sequence ID" value="XM_011099982.1"/>
</dbReference>
<organism evidence="18 19">
    <name type="scientific">Sesamum indicum</name>
    <name type="common">Oriental sesame</name>
    <name type="synonym">Sesamum orientale</name>
    <dbReference type="NCBI Taxonomy" id="4182"/>
    <lineage>
        <taxon>Eukaryota</taxon>
        <taxon>Viridiplantae</taxon>
        <taxon>Streptophyta</taxon>
        <taxon>Embryophyta</taxon>
        <taxon>Tracheophyta</taxon>
        <taxon>Spermatophyta</taxon>
        <taxon>Magnoliopsida</taxon>
        <taxon>eudicotyledons</taxon>
        <taxon>Gunneridae</taxon>
        <taxon>Pentapetalae</taxon>
        <taxon>asterids</taxon>
        <taxon>lamiids</taxon>
        <taxon>Lamiales</taxon>
        <taxon>Pedaliaceae</taxon>
        <taxon>Sesamum</taxon>
    </lineage>
</organism>
<keyword evidence="12 13" id="KW-0439">Lignin degradation</keyword>
<keyword evidence="14" id="KW-0472">Membrane</keyword>
<evidence type="ECO:0000256" key="13">
    <source>
        <dbReference type="RuleBase" id="RU361119"/>
    </source>
</evidence>
<dbReference type="GO" id="GO:0046274">
    <property type="term" value="P:lignin catabolic process"/>
    <property type="evidence" value="ECO:0007669"/>
    <property type="project" value="UniProtKB-KW"/>
</dbReference>
<dbReference type="Pfam" id="PF07731">
    <property type="entry name" value="Cu-oxidase_2"/>
    <property type="match status" value="1"/>
</dbReference>
<dbReference type="PANTHER" id="PTHR11709:SF520">
    <property type="entry name" value="LACCASE"/>
    <property type="match status" value="1"/>
</dbReference>
<dbReference type="Gene3D" id="2.60.40.420">
    <property type="entry name" value="Cupredoxins - blue copper proteins"/>
    <property type="match status" value="3"/>
</dbReference>
<dbReference type="InterPro" id="IPR008972">
    <property type="entry name" value="Cupredoxin"/>
</dbReference>
<dbReference type="EC" id="1.10.3.2" evidence="4 13"/>
<keyword evidence="14" id="KW-1133">Transmembrane helix</keyword>
<dbReference type="GeneID" id="105176975"/>
<dbReference type="OrthoDB" id="2121828at2759"/>
<keyword evidence="14" id="KW-0812">Transmembrane</keyword>
<dbReference type="KEGG" id="sind:105176975"/>
<dbReference type="InterPro" id="IPR002355">
    <property type="entry name" value="Cu_oxidase_Cu_BS"/>
</dbReference>
<dbReference type="FunCoup" id="A0A6I9UHY0">
    <property type="interactions" value="37"/>
</dbReference>
<evidence type="ECO:0000256" key="1">
    <source>
        <dbReference type="ARBA" id="ARBA00000349"/>
    </source>
</evidence>
<evidence type="ECO:0000256" key="4">
    <source>
        <dbReference type="ARBA" id="ARBA00012297"/>
    </source>
</evidence>
<proteinExistence type="inferred from homology"/>
<dbReference type="Pfam" id="PF07732">
    <property type="entry name" value="Cu-oxidase_3"/>
    <property type="match status" value="1"/>
</dbReference>
<dbReference type="NCBIfam" id="TIGR03389">
    <property type="entry name" value="laccase"/>
    <property type="match status" value="1"/>
</dbReference>
<feature type="domain" description="Plastocyanin-like" evidence="15">
    <location>
        <begin position="165"/>
        <end position="314"/>
    </location>
</feature>
<dbReference type="AlphaFoldDB" id="A0A6I9UHY0"/>
<feature type="domain" description="Plastocyanin-like" evidence="17">
    <location>
        <begin position="39"/>
        <end position="152"/>
    </location>
</feature>
<keyword evidence="11" id="KW-0325">Glycoprotein</keyword>
<evidence type="ECO:0000259" key="16">
    <source>
        <dbReference type="Pfam" id="PF07731"/>
    </source>
</evidence>